<dbReference type="SMR" id="A0A6P4DZE8"/>
<sequence>MSNFKENNSAPKIHVEAPPITDPANSGNHRTPPPAASSNDGVVAGILRRWKREELVKKGALPLRVAALIFSLISFLVMAFNKHGDWRDFDKYDEYRYLLAIAILSSLYNGGILFLKVKGKQLLQPRMAAIIYFAGDQIMAYLLLSSASSAIPITNRMRENSDNIFTDSSSTAICMSIFAFICLAVSALISGFKLSTQPYI</sequence>
<gene>
    <name evidence="12" type="primary">LOC107494984</name>
</gene>
<reference evidence="11" key="1">
    <citation type="journal article" date="2016" name="Nat. Genet.">
        <title>The genome sequences of Arachis duranensis and Arachis ipaensis, the diploid ancestors of cultivated peanut.</title>
        <authorList>
            <person name="Bertioli D.J."/>
            <person name="Cannon S.B."/>
            <person name="Froenicke L."/>
            <person name="Huang G."/>
            <person name="Farmer A.D."/>
            <person name="Cannon E.K."/>
            <person name="Liu X."/>
            <person name="Gao D."/>
            <person name="Clevenger J."/>
            <person name="Dash S."/>
            <person name="Ren L."/>
            <person name="Moretzsohn M.C."/>
            <person name="Shirasawa K."/>
            <person name="Huang W."/>
            <person name="Vidigal B."/>
            <person name="Abernathy B."/>
            <person name="Chu Y."/>
            <person name="Niederhuth C.E."/>
            <person name="Umale P."/>
            <person name="Araujo A.C."/>
            <person name="Kozik A."/>
            <person name="Kim K.D."/>
            <person name="Burow M.D."/>
            <person name="Varshney R.K."/>
            <person name="Wang X."/>
            <person name="Zhang X."/>
            <person name="Barkley N."/>
            <person name="Guimaraes P.M."/>
            <person name="Isobe S."/>
            <person name="Guo B."/>
            <person name="Liao B."/>
            <person name="Stalker H.T."/>
            <person name="Schmitz R.J."/>
            <person name="Scheffler B.E."/>
            <person name="Leal-Bertioli S.C."/>
            <person name="Xun X."/>
            <person name="Jackson S.A."/>
            <person name="Michelmore R."/>
            <person name="Ozias-Akins P."/>
        </authorList>
    </citation>
    <scope>NUCLEOTIDE SEQUENCE [LARGE SCALE GENOMIC DNA]</scope>
    <source>
        <strain evidence="11">cv. V14167</strain>
    </source>
</reference>
<dbReference type="GeneID" id="107494984"/>
<keyword evidence="4 8" id="KW-1003">Cell membrane</keyword>
<feature type="transmembrane region" description="Helical" evidence="8">
    <location>
        <begin position="170"/>
        <end position="192"/>
    </location>
</feature>
<organism evidence="11 12">
    <name type="scientific">Arachis duranensis</name>
    <name type="common">Wild peanut</name>
    <dbReference type="NCBI Taxonomy" id="130453"/>
    <lineage>
        <taxon>Eukaryota</taxon>
        <taxon>Viridiplantae</taxon>
        <taxon>Streptophyta</taxon>
        <taxon>Embryophyta</taxon>
        <taxon>Tracheophyta</taxon>
        <taxon>Spermatophyta</taxon>
        <taxon>Magnoliopsida</taxon>
        <taxon>eudicotyledons</taxon>
        <taxon>Gunneridae</taxon>
        <taxon>Pentapetalae</taxon>
        <taxon>rosids</taxon>
        <taxon>fabids</taxon>
        <taxon>Fabales</taxon>
        <taxon>Fabaceae</taxon>
        <taxon>Papilionoideae</taxon>
        <taxon>50 kb inversion clade</taxon>
        <taxon>dalbergioids sensu lato</taxon>
        <taxon>Dalbergieae</taxon>
        <taxon>Pterocarpus clade</taxon>
        <taxon>Arachis</taxon>
    </lineage>
</organism>
<keyword evidence="5 8" id="KW-0812">Transmembrane</keyword>
<dbReference type="RefSeq" id="XP_015971506.1">
    <property type="nucleotide sequence ID" value="XM_016116020.3"/>
</dbReference>
<dbReference type="Proteomes" id="UP000515211">
    <property type="component" value="Chromosome 6"/>
</dbReference>
<evidence type="ECO:0000256" key="6">
    <source>
        <dbReference type="ARBA" id="ARBA00022989"/>
    </source>
</evidence>
<evidence type="ECO:0000256" key="1">
    <source>
        <dbReference type="ARBA" id="ARBA00004651"/>
    </source>
</evidence>
<feature type="transmembrane region" description="Helical" evidence="8">
    <location>
        <begin position="95"/>
        <end position="115"/>
    </location>
</feature>
<evidence type="ECO:0000313" key="12">
    <source>
        <dbReference type="RefSeq" id="XP_015971506.1"/>
    </source>
</evidence>
<feature type="region of interest" description="Disordered" evidence="9">
    <location>
        <begin position="1"/>
        <end position="40"/>
    </location>
</feature>
<evidence type="ECO:0000256" key="3">
    <source>
        <dbReference type="ARBA" id="ARBA00011489"/>
    </source>
</evidence>
<evidence type="ECO:0000256" key="7">
    <source>
        <dbReference type="ARBA" id="ARBA00023136"/>
    </source>
</evidence>
<accession>A0A6P4DZE8</accession>
<feature type="transmembrane region" description="Helical" evidence="8">
    <location>
        <begin position="61"/>
        <end position="80"/>
    </location>
</feature>
<name>A0A6P4DZE8_ARADU</name>
<comment type="similarity">
    <text evidence="2 8">Belongs to the Casparian strip membrane proteins (CASP) family.</text>
</comment>
<keyword evidence="6 8" id="KW-1133">Transmembrane helix</keyword>
<dbReference type="KEGG" id="adu:107494984"/>
<dbReference type="GO" id="GO:0005886">
    <property type="term" value="C:plasma membrane"/>
    <property type="evidence" value="ECO:0007669"/>
    <property type="project" value="UniProtKB-SubCell"/>
</dbReference>
<evidence type="ECO:0000256" key="4">
    <source>
        <dbReference type="ARBA" id="ARBA00022475"/>
    </source>
</evidence>
<evidence type="ECO:0000256" key="9">
    <source>
        <dbReference type="SAM" id="MobiDB-lite"/>
    </source>
</evidence>
<evidence type="ECO:0000259" key="10">
    <source>
        <dbReference type="Pfam" id="PF04535"/>
    </source>
</evidence>
<comment type="subcellular location">
    <subcellularLocation>
        <location evidence="1 8">Cell membrane</location>
        <topology evidence="1 8">Multi-pass membrane protein</topology>
    </subcellularLocation>
</comment>
<dbReference type="AlphaFoldDB" id="A0A6P4DZE8"/>
<comment type="subunit">
    <text evidence="3 8">Homodimer and heterodimers.</text>
</comment>
<proteinExistence type="inferred from homology"/>
<feature type="compositionally biased region" description="Polar residues" evidence="9">
    <location>
        <begin position="1"/>
        <end position="10"/>
    </location>
</feature>
<dbReference type="Pfam" id="PF04535">
    <property type="entry name" value="CASP_dom"/>
    <property type="match status" value="1"/>
</dbReference>
<protein>
    <recommendedName>
        <fullName evidence="8">CASP-like protein</fullName>
    </recommendedName>
</protein>
<feature type="domain" description="Casparian strip membrane protein" evidence="10">
    <location>
        <begin position="56"/>
        <end position="182"/>
    </location>
</feature>
<evidence type="ECO:0000256" key="8">
    <source>
        <dbReference type="RuleBase" id="RU361233"/>
    </source>
</evidence>
<dbReference type="PANTHER" id="PTHR33573">
    <property type="entry name" value="CASP-LIKE PROTEIN 4A4"/>
    <property type="match status" value="1"/>
</dbReference>
<evidence type="ECO:0000256" key="5">
    <source>
        <dbReference type="ARBA" id="ARBA00022692"/>
    </source>
</evidence>
<keyword evidence="7 8" id="KW-0472">Membrane</keyword>
<dbReference type="InterPro" id="IPR006702">
    <property type="entry name" value="CASP_dom"/>
</dbReference>
<evidence type="ECO:0000256" key="2">
    <source>
        <dbReference type="ARBA" id="ARBA00007651"/>
    </source>
</evidence>
<feature type="transmembrane region" description="Helical" evidence="8">
    <location>
        <begin position="127"/>
        <end position="150"/>
    </location>
</feature>
<dbReference type="PANTHER" id="PTHR33573:SF57">
    <property type="entry name" value="CASP-LIKE PROTEIN 4B1"/>
    <property type="match status" value="1"/>
</dbReference>
<keyword evidence="11" id="KW-1185">Reference proteome</keyword>
<dbReference type="OrthoDB" id="1924823at2759"/>
<evidence type="ECO:0000313" key="11">
    <source>
        <dbReference type="Proteomes" id="UP000515211"/>
    </source>
</evidence>
<reference evidence="12" key="2">
    <citation type="submission" date="2025-08" db="UniProtKB">
        <authorList>
            <consortium name="RefSeq"/>
        </authorList>
    </citation>
    <scope>IDENTIFICATION</scope>
    <source>
        <tissue evidence="12">Whole plant</tissue>
    </source>
</reference>